<evidence type="ECO:0000259" key="1">
    <source>
        <dbReference type="PROSITE" id="PS50003"/>
    </source>
</evidence>
<accession>A0A813GQW4</accession>
<reference evidence="2" key="1">
    <citation type="submission" date="2021-02" db="EMBL/GenBank/DDBJ databases">
        <authorList>
            <person name="Dougan E. K."/>
            <person name="Rhodes N."/>
            <person name="Thang M."/>
            <person name="Chan C."/>
        </authorList>
    </citation>
    <scope>NUCLEOTIDE SEQUENCE</scope>
</reference>
<dbReference type="InterPro" id="IPR011993">
    <property type="entry name" value="PH-like_dom_sf"/>
</dbReference>
<protein>
    <recommendedName>
        <fullName evidence="1">PH domain-containing protein</fullName>
    </recommendedName>
</protein>
<dbReference type="AlphaFoldDB" id="A0A813GQW4"/>
<dbReference type="SUPFAM" id="SSF50729">
    <property type="entry name" value="PH domain-like"/>
    <property type="match status" value="1"/>
</dbReference>
<comment type="caution">
    <text evidence="2">The sequence shown here is derived from an EMBL/GenBank/DDBJ whole genome shotgun (WGS) entry which is preliminary data.</text>
</comment>
<dbReference type="OrthoDB" id="438310at2759"/>
<evidence type="ECO:0000313" key="3">
    <source>
        <dbReference type="Proteomes" id="UP000654075"/>
    </source>
</evidence>
<dbReference type="EMBL" id="CAJNNV010029616">
    <property type="protein sequence ID" value="CAE8629225.1"/>
    <property type="molecule type" value="Genomic_DNA"/>
</dbReference>
<dbReference type="Proteomes" id="UP000654075">
    <property type="component" value="Unassembled WGS sequence"/>
</dbReference>
<dbReference type="PROSITE" id="PS50003">
    <property type="entry name" value="PH_DOMAIN"/>
    <property type="match status" value="1"/>
</dbReference>
<dbReference type="InterPro" id="IPR001849">
    <property type="entry name" value="PH_domain"/>
</dbReference>
<evidence type="ECO:0000313" key="2">
    <source>
        <dbReference type="EMBL" id="CAE8629225.1"/>
    </source>
</evidence>
<organism evidence="2 3">
    <name type="scientific">Polarella glacialis</name>
    <name type="common">Dinoflagellate</name>
    <dbReference type="NCBI Taxonomy" id="89957"/>
    <lineage>
        <taxon>Eukaryota</taxon>
        <taxon>Sar</taxon>
        <taxon>Alveolata</taxon>
        <taxon>Dinophyceae</taxon>
        <taxon>Suessiales</taxon>
        <taxon>Suessiaceae</taxon>
        <taxon>Polarella</taxon>
    </lineage>
</organism>
<keyword evidence="3" id="KW-1185">Reference proteome</keyword>
<proteinExistence type="predicted"/>
<feature type="domain" description="PH" evidence="1">
    <location>
        <begin position="1"/>
        <end position="42"/>
    </location>
</feature>
<dbReference type="Gene3D" id="2.30.29.30">
    <property type="entry name" value="Pleckstrin-homology domain (PH domain)/Phosphotyrosine-binding domain (PTB)"/>
    <property type="match status" value="1"/>
</dbReference>
<name>A0A813GQW4_POLGL</name>
<feature type="non-terminal residue" evidence="2">
    <location>
        <position position="1"/>
    </location>
</feature>
<sequence>ADGEVQQARCFCVVVRQRNYFMVCDDEAQKRAWMREISKALGTTRFMTLPHIAMAQQSSPATSDLHHSLLPCTVAQACTVSSNKISLLAVIVNNKNNCKTSNKQQKRKLIEEKTYWNQP</sequence>
<gene>
    <name evidence="2" type="ORF">PGLA1383_LOCUS45764</name>
</gene>